<reference evidence="2" key="3">
    <citation type="journal article" date="2018" name="Nature">
        <title>A major lineage of non-tailed dsDNA viruses as unrecognized killers of marine bacteria.</title>
        <authorList>
            <person name="Kauffman K.M."/>
            <person name="Hussain F.A."/>
            <person name="Yang J."/>
            <person name="Arevalo P."/>
            <person name="Brown J.M."/>
            <person name="Chang W.K."/>
            <person name="VanInsberghe D."/>
            <person name="Elsherbini J."/>
            <person name="Sharma R.S."/>
            <person name="Cutler M.B."/>
            <person name="Kelly L."/>
            <person name="Polz M.F."/>
        </authorList>
    </citation>
    <scope>NUCLEOTIDE SEQUENCE</scope>
    <source>
        <strain evidence="2">10N.222.48.A2</strain>
    </source>
</reference>
<organism evidence="2 4">
    <name type="scientific">Vibrio tasmaniensis</name>
    <dbReference type="NCBI Taxonomy" id="212663"/>
    <lineage>
        <taxon>Bacteria</taxon>
        <taxon>Pseudomonadati</taxon>
        <taxon>Pseudomonadota</taxon>
        <taxon>Gammaproteobacteria</taxon>
        <taxon>Vibrionales</taxon>
        <taxon>Vibrionaceae</taxon>
        <taxon>Vibrio</taxon>
    </lineage>
</organism>
<evidence type="ECO:0000313" key="3">
    <source>
        <dbReference type="EMBL" id="TKG34237.1"/>
    </source>
</evidence>
<accession>A0A2N7NDP0</accession>
<evidence type="ECO:0000313" key="5">
    <source>
        <dbReference type="Proteomes" id="UP000308018"/>
    </source>
</evidence>
<sequence>MNKNKITLTTLAILPLLSACGSDSKSTAATTPKPTPPPGYTLPSESSLITNYNVDSAFNTVFPSNYQIAKDAGFDYFIKIPLRSDSSISITILATKGSDEDLRQAIGVWTSLLSENGANTELSKLDVFKSISQRQGTLLMASSEGDIGNLQQELLRLLKAREPKLASATADNYLQLIASDNDLFKKYGWFVHSQALGYNETTYVGETEYFTGYNSVTNVGKRDASIEEILHITQAQGIAPLTGDGSKGGLQKRITAHSLSIFKDYRYDSTTGLYVYEDKDTSKDYVAKSSIWSPQAAGATLDEKREEQWDGDWGGDDIGKDLGMPEQYKMGQTFSHEYFAALADTYYGMYGGFNSEFGGMDNYRYVTRETLPSDSTGFAIVKEFLPEYHQYTARIDSAKVDTYLKANPSLNNTFKIQISSDDKEKYTFKSQYIKNLKIVGSEALDILGNPQDNYFEGNSANNTFDGSDGTDVLKINGNKNDYSIEKLAGGVTKISGKSIGTDKISNVEYIKFNDEVVKVDKI</sequence>
<dbReference type="PROSITE" id="PS51257">
    <property type="entry name" value="PROKAR_LIPOPROTEIN"/>
    <property type="match status" value="1"/>
</dbReference>
<evidence type="ECO:0000313" key="4">
    <source>
        <dbReference type="Proteomes" id="UP000235579"/>
    </source>
</evidence>
<feature type="chain" id="PRO_5030054103" description="Lipoprotein" evidence="1">
    <location>
        <begin position="29"/>
        <end position="522"/>
    </location>
</feature>
<proteinExistence type="predicted"/>
<comment type="caution">
    <text evidence="2">The sequence shown here is derived from an EMBL/GenBank/DDBJ whole genome shotgun (WGS) entry which is preliminary data.</text>
</comment>
<dbReference type="Proteomes" id="UP000235579">
    <property type="component" value="Unassembled WGS sequence"/>
</dbReference>
<reference evidence="3 5" key="4">
    <citation type="submission" date="2019-04" db="EMBL/GenBank/DDBJ databases">
        <title>A reverse ecology approach based on a biological definition of microbial populations.</title>
        <authorList>
            <person name="Arevalo P."/>
            <person name="Vaninsberghe D."/>
            <person name="Elsherbini J."/>
            <person name="Gore J."/>
            <person name="Polz M."/>
        </authorList>
    </citation>
    <scope>NUCLEOTIDE SEQUENCE [LARGE SCALE GENOMIC DNA]</scope>
    <source>
        <strain evidence="3 5">10N.222.45.A8</strain>
    </source>
</reference>
<dbReference type="RefSeq" id="WP_009845906.1">
    <property type="nucleotide sequence ID" value="NZ_MDBP01000067.1"/>
</dbReference>
<gene>
    <name evidence="2" type="ORF">BCS92_22230</name>
    <name evidence="3" type="ORF">FC057_09540</name>
</gene>
<evidence type="ECO:0000256" key="1">
    <source>
        <dbReference type="SAM" id="SignalP"/>
    </source>
</evidence>
<dbReference type="Proteomes" id="UP000308018">
    <property type="component" value="Unassembled WGS sequence"/>
</dbReference>
<name>A0A2N7NDP0_9VIBR</name>
<evidence type="ECO:0000313" key="2">
    <source>
        <dbReference type="EMBL" id="PMP10972.1"/>
    </source>
</evidence>
<feature type="signal peptide" evidence="1">
    <location>
        <begin position="1"/>
        <end position="28"/>
    </location>
</feature>
<dbReference type="EMBL" id="SYVV01000011">
    <property type="protein sequence ID" value="TKG34237.1"/>
    <property type="molecule type" value="Genomic_DNA"/>
</dbReference>
<evidence type="ECO:0008006" key="6">
    <source>
        <dbReference type="Google" id="ProtNLM"/>
    </source>
</evidence>
<dbReference type="AlphaFoldDB" id="A0A2N7NDP0"/>
<reference evidence="4" key="1">
    <citation type="submission" date="2016-07" db="EMBL/GenBank/DDBJ databases">
        <title>Nontailed viruses are major unrecognized killers of bacteria in the ocean.</title>
        <authorList>
            <person name="Kauffman K."/>
            <person name="Hussain F."/>
            <person name="Yang J."/>
            <person name="Arevalo P."/>
            <person name="Brown J."/>
            <person name="Cutler M."/>
            <person name="Kelly L."/>
            <person name="Polz M.F."/>
        </authorList>
    </citation>
    <scope>NUCLEOTIDE SEQUENCE [LARGE SCALE GENOMIC DNA]</scope>
    <source>
        <strain evidence="4">10N.222.48.A2</strain>
    </source>
</reference>
<reference evidence="2" key="2">
    <citation type="submission" date="2016-07" db="EMBL/GenBank/DDBJ databases">
        <authorList>
            <person name="Wan K."/>
            <person name="Booth B."/>
            <person name="Spirohn K."/>
            <person name="Hao T."/>
            <person name="Hu Y."/>
            <person name="Calderwood M."/>
            <person name="Hill D."/>
            <person name="Mohr S."/>
            <person name="Vidal M."/>
            <person name="Celniker S."/>
            <person name="Perrimon N."/>
        </authorList>
    </citation>
    <scope>NUCLEOTIDE SEQUENCE</scope>
    <source>
        <strain evidence="2">10N.222.48.A2</strain>
    </source>
</reference>
<dbReference type="EMBL" id="MDBP01000067">
    <property type="protein sequence ID" value="PMP10972.1"/>
    <property type="molecule type" value="Genomic_DNA"/>
</dbReference>
<protein>
    <recommendedName>
        <fullName evidence="6">Lipoprotein</fullName>
    </recommendedName>
</protein>
<keyword evidence="1" id="KW-0732">Signal</keyword>